<evidence type="ECO:0000313" key="1">
    <source>
        <dbReference type="EMBL" id="MDT0478262.1"/>
    </source>
</evidence>
<evidence type="ECO:0000313" key="2">
    <source>
        <dbReference type="Proteomes" id="UP001180489"/>
    </source>
</evidence>
<sequence length="154" mass="16037">AAELPATPPDPVAFLTENAQILSDGIGQSANRATVAVVGEVVLPFVTAFLAVASPARIPTILLLAQESSESIWTGTLNTKFGLDYDEFVPGFYIPADVKPTGNPGDAHDYALRQIVDGAVLPATIVAVNQVAANLTEAGAPEVIEQLLLSSEKL</sequence>
<dbReference type="RefSeq" id="WP_311638175.1">
    <property type="nucleotide sequence ID" value="NZ_JAVRFF010000282.1"/>
</dbReference>
<dbReference type="Proteomes" id="UP001180489">
    <property type="component" value="Unassembled WGS sequence"/>
</dbReference>
<protein>
    <submittedName>
        <fullName evidence="1">Uncharacterized protein</fullName>
    </submittedName>
</protein>
<keyword evidence="2" id="KW-1185">Reference proteome</keyword>
<organism evidence="1 2">
    <name type="scientific">Streptomyces hintoniae</name>
    <dbReference type="NCBI Taxonomy" id="3075521"/>
    <lineage>
        <taxon>Bacteria</taxon>
        <taxon>Bacillati</taxon>
        <taxon>Actinomycetota</taxon>
        <taxon>Actinomycetes</taxon>
        <taxon>Kitasatosporales</taxon>
        <taxon>Streptomycetaceae</taxon>
        <taxon>Streptomyces</taxon>
    </lineage>
</organism>
<dbReference type="EMBL" id="JAVRFF010000282">
    <property type="protein sequence ID" value="MDT0478262.1"/>
    <property type="molecule type" value="Genomic_DNA"/>
</dbReference>
<accession>A0ABU2UY97</accession>
<proteinExistence type="predicted"/>
<name>A0ABU2UY97_9ACTN</name>
<reference evidence="1" key="1">
    <citation type="submission" date="2024-05" db="EMBL/GenBank/DDBJ databases">
        <title>30 novel species of actinomycetes from the DSMZ collection.</title>
        <authorList>
            <person name="Nouioui I."/>
        </authorList>
    </citation>
    <scope>NUCLEOTIDE SEQUENCE</scope>
    <source>
        <strain evidence="1">DSM 41014</strain>
    </source>
</reference>
<feature type="non-terminal residue" evidence="1">
    <location>
        <position position="154"/>
    </location>
</feature>
<comment type="caution">
    <text evidence="1">The sequence shown here is derived from an EMBL/GenBank/DDBJ whole genome shotgun (WGS) entry which is preliminary data.</text>
</comment>
<gene>
    <name evidence="1" type="ORF">RM863_39765</name>
</gene>
<feature type="non-terminal residue" evidence="1">
    <location>
        <position position="1"/>
    </location>
</feature>